<feature type="transmembrane region" description="Helical" evidence="1">
    <location>
        <begin position="14"/>
        <end position="31"/>
    </location>
</feature>
<comment type="caution">
    <text evidence="2">The sequence shown here is derived from an EMBL/GenBank/DDBJ whole genome shotgun (WGS) entry which is preliminary data.</text>
</comment>
<proteinExistence type="predicted"/>
<dbReference type="Proteomes" id="UP001651050">
    <property type="component" value="Unassembled WGS sequence"/>
</dbReference>
<dbReference type="RefSeq" id="WP_416345070.1">
    <property type="nucleotide sequence ID" value="NZ_JALQCY010000005.1"/>
</dbReference>
<evidence type="ECO:0000256" key="1">
    <source>
        <dbReference type="SAM" id="Phobius"/>
    </source>
</evidence>
<name>A0ABT0J735_9MICO</name>
<keyword evidence="1" id="KW-0812">Transmembrane</keyword>
<sequence length="111" mass="12299">MSNDREGDGEVQQVFYWVLALVGLVAIKQLWTAKLRPWIEQVWGEIQSGEIADLPVVGRLDQADVVGVGVLVVLLLAIFALVASAIRRRRRLARSLTISGRSAPRSGTHRR</sequence>
<gene>
    <name evidence="2" type="ORF">M1843_15825</name>
</gene>
<accession>A0ABT0J735</accession>
<evidence type="ECO:0000313" key="3">
    <source>
        <dbReference type="Proteomes" id="UP001651050"/>
    </source>
</evidence>
<keyword evidence="1" id="KW-0472">Membrane</keyword>
<feature type="transmembrane region" description="Helical" evidence="1">
    <location>
        <begin position="65"/>
        <end position="86"/>
    </location>
</feature>
<keyword evidence="3" id="KW-1185">Reference proteome</keyword>
<protein>
    <submittedName>
        <fullName evidence="2">Uncharacterized protein</fullName>
    </submittedName>
</protein>
<dbReference type="EMBL" id="JALQCY010000005">
    <property type="protein sequence ID" value="MCK9795219.1"/>
    <property type="molecule type" value="Genomic_DNA"/>
</dbReference>
<evidence type="ECO:0000313" key="2">
    <source>
        <dbReference type="EMBL" id="MCK9795219.1"/>
    </source>
</evidence>
<reference evidence="2 3" key="1">
    <citation type="submission" date="2022-02" db="EMBL/GenBank/DDBJ databases">
        <title>The car tank lid bacteriome: a reservoir of bacteria with potential in bioremediation of fuel.</title>
        <authorList>
            <person name="Vidal-Verdu A."/>
            <person name="Gomez-Martinez D."/>
            <person name="Latorre-Perez A."/>
            <person name="Pereto J."/>
            <person name="Porcar M."/>
        </authorList>
    </citation>
    <scope>NUCLEOTIDE SEQUENCE [LARGE SCALE GENOMIC DNA]</scope>
    <source>
        <strain evidence="2 3">4D.3</strain>
    </source>
</reference>
<keyword evidence="1" id="KW-1133">Transmembrane helix</keyword>
<organism evidence="2 3">
    <name type="scientific">Isoptericola peretonis</name>
    <dbReference type="NCBI Taxonomy" id="2918523"/>
    <lineage>
        <taxon>Bacteria</taxon>
        <taxon>Bacillati</taxon>
        <taxon>Actinomycetota</taxon>
        <taxon>Actinomycetes</taxon>
        <taxon>Micrococcales</taxon>
        <taxon>Promicromonosporaceae</taxon>
        <taxon>Isoptericola</taxon>
    </lineage>
</organism>